<feature type="coiled-coil region" evidence="1">
    <location>
        <begin position="255"/>
        <end position="319"/>
    </location>
</feature>
<keyword evidence="1" id="KW-0175">Coiled coil</keyword>
<feature type="region of interest" description="Disordered" evidence="2">
    <location>
        <begin position="1"/>
        <end position="172"/>
    </location>
</feature>
<feature type="compositionally biased region" description="Polar residues" evidence="2">
    <location>
        <begin position="1"/>
        <end position="11"/>
    </location>
</feature>
<dbReference type="AlphaFoldDB" id="A0A7S0HMA9"/>
<gene>
    <name evidence="3" type="ORF">HPHI1048_LOCUS16478</name>
</gene>
<feature type="compositionally biased region" description="Low complexity" evidence="2">
    <location>
        <begin position="71"/>
        <end position="86"/>
    </location>
</feature>
<name>A0A7S0HMA9_9CRYP</name>
<evidence type="ECO:0000313" key="3">
    <source>
        <dbReference type="EMBL" id="CAD8495136.1"/>
    </source>
</evidence>
<feature type="compositionally biased region" description="Polar residues" evidence="2">
    <location>
        <begin position="88"/>
        <end position="99"/>
    </location>
</feature>
<evidence type="ECO:0000256" key="1">
    <source>
        <dbReference type="SAM" id="Coils"/>
    </source>
</evidence>
<proteinExistence type="predicted"/>
<feature type="compositionally biased region" description="Basic and acidic residues" evidence="2">
    <location>
        <begin position="59"/>
        <end position="68"/>
    </location>
</feature>
<protein>
    <submittedName>
        <fullName evidence="3">Uncharacterized protein</fullName>
    </submittedName>
</protein>
<organism evidence="3">
    <name type="scientific">Hanusia phi</name>
    <dbReference type="NCBI Taxonomy" id="3032"/>
    <lineage>
        <taxon>Eukaryota</taxon>
        <taxon>Cryptophyceae</taxon>
        <taxon>Pyrenomonadales</taxon>
        <taxon>Geminigeraceae</taxon>
        <taxon>Hanusia</taxon>
    </lineage>
</organism>
<accession>A0A7S0HMA9</accession>
<evidence type="ECO:0000256" key="2">
    <source>
        <dbReference type="SAM" id="MobiDB-lite"/>
    </source>
</evidence>
<sequence>MLSFDSCSDTNGNRKEEKTSCSFNLFAQDGEYSESKNAKSNNEISFSLGPNRLFNSDLSRNEPNEKVVDFPFSSSPSSKSVSNHPSILPNSASVVSSLLSERPPRHPGHPANIQPNNGRKTLLDPPPHADDGAVTRASFQNFLQNTSKEENGEATSPLQITADHVSGPSSSQDLACLPKLNLTTPNTEDNDAKKHLVASFKLRNSETQEEISQNHPACQTKPESRQDDSDVSMADDYSESAESWNKKIEEMLISTSNSEKSLKDLHSSIEEANEEAEILLLRVSAHTAEICFMTGPHMQDMIERRIAELENLVNEKEQEGIKLDSSAMSELHE</sequence>
<reference evidence="3" key="1">
    <citation type="submission" date="2021-01" db="EMBL/GenBank/DDBJ databases">
        <authorList>
            <person name="Corre E."/>
            <person name="Pelletier E."/>
            <person name="Niang G."/>
            <person name="Scheremetjew M."/>
            <person name="Finn R."/>
            <person name="Kale V."/>
            <person name="Holt S."/>
            <person name="Cochrane G."/>
            <person name="Meng A."/>
            <person name="Brown T."/>
            <person name="Cohen L."/>
        </authorList>
    </citation>
    <scope>NUCLEOTIDE SEQUENCE</scope>
    <source>
        <strain evidence="3">CCMP325</strain>
    </source>
</reference>
<dbReference type="EMBL" id="HBEO01024480">
    <property type="protein sequence ID" value="CAD8495136.1"/>
    <property type="molecule type" value="Transcribed_RNA"/>
</dbReference>
<feature type="region of interest" description="Disordered" evidence="2">
    <location>
        <begin position="204"/>
        <end position="238"/>
    </location>
</feature>
<feature type="compositionally biased region" description="Polar residues" evidence="2">
    <location>
        <begin position="137"/>
        <end position="146"/>
    </location>
</feature>